<keyword evidence="7" id="KW-0508">mRNA splicing</keyword>
<keyword evidence="8" id="KW-0539">Nucleus</keyword>
<feature type="compositionally biased region" description="Low complexity" evidence="9">
    <location>
        <begin position="642"/>
        <end position="654"/>
    </location>
</feature>
<feature type="region of interest" description="Disordered" evidence="9">
    <location>
        <begin position="88"/>
        <end position="176"/>
    </location>
</feature>
<dbReference type="GO" id="GO:0006397">
    <property type="term" value="P:mRNA processing"/>
    <property type="evidence" value="ECO:0007669"/>
    <property type="project" value="UniProtKB-KW"/>
</dbReference>
<dbReference type="InterPro" id="IPR008251">
    <property type="entry name" value="Chromo_shadow_dom"/>
</dbReference>
<feature type="domain" description="Chromo" evidence="10">
    <location>
        <begin position="445"/>
        <end position="504"/>
    </location>
</feature>
<dbReference type="InterPro" id="IPR023780">
    <property type="entry name" value="Chromo_domain"/>
</dbReference>
<dbReference type="Pfam" id="PF08231">
    <property type="entry name" value="SYF2"/>
    <property type="match status" value="1"/>
</dbReference>
<dbReference type="SMART" id="SM00298">
    <property type="entry name" value="CHROMO"/>
    <property type="match status" value="1"/>
</dbReference>
<dbReference type="InterPro" id="IPR016197">
    <property type="entry name" value="Chromo-like_dom_sf"/>
</dbReference>
<feature type="compositionally biased region" description="Acidic residues" evidence="9">
    <location>
        <begin position="431"/>
        <end position="441"/>
    </location>
</feature>
<evidence type="ECO:0000256" key="7">
    <source>
        <dbReference type="ARBA" id="ARBA00023187"/>
    </source>
</evidence>
<dbReference type="PROSITE" id="PS00598">
    <property type="entry name" value="CHROMO_1"/>
    <property type="match status" value="1"/>
</dbReference>
<evidence type="ECO:0000256" key="3">
    <source>
        <dbReference type="ARBA" id="ARBA00013557"/>
    </source>
</evidence>
<protein>
    <recommendedName>
        <fullName evidence="4">Pre-mRNA-splicing factor SYF2</fullName>
    </recommendedName>
    <alternativeName>
        <fullName evidence="3">Pre-mRNA-splicing factor syf2</fullName>
    </alternativeName>
</protein>
<evidence type="ECO:0000256" key="9">
    <source>
        <dbReference type="SAM" id="MobiDB-lite"/>
    </source>
</evidence>
<dbReference type="GO" id="GO:0071014">
    <property type="term" value="C:post-mRNA release spliceosomal complex"/>
    <property type="evidence" value="ECO:0007669"/>
    <property type="project" value="TreeGrafter"/>
</dbReference>
<dbReference type="CDD" id="cd00024">
    <property type="entry name" value="CD_CSD"/>
    <property type="match status" value="1"/>
</dbReference>
<comment type="similarity">
    <text evidence="2">Belongs to the SYF2 family.</text>
</comment>
<dbReference type="GO" id="GO:0071013">
    <property type="term" value="C:catalytic step 2 spliceosome"/>
    <property type="evidence" value="ECO:0007669"/>
    <property type="project" value="TreeGrafter"/>
</dbReference>
<dbReference type="AlphaFoldDB" id="A0A9P6IKL8"/>
<dbReference type="GO" id="GO:0008380">
    <property type="term" value="P:RNA splicing"/>
    <property type="evidence" value="ECO:0007669"/>
    <property type="project" value="UniProtKB-KW"/>
</dbReference>
<dbReference type="SUPFAM" id="SSF54160">
    <property type="entry name" value="Chromo domain-like"/>
    <property type="match status" value="2"/>
</dbReference>
<dbReference type="InterPro" id="IPR013260">
    <property type="entry name" value="mRNA_splic_SYF2"/>
</dbReference>
<dbReference type="SMART" id="SM00300">
    <property type="entry name" value="ChSh"/>
    <property type="match status" value="1"/>
</dbReference>
<gene>
    <name evidence="11" type="ORF">BGZ65_006443</name>
</gene>
<evidence type="ECO:0000256" key="1">
    <source>
        <dbReference type="ARBA" id="ARBA00004123"/>
    </source>
</evidence>
<name>A0A9P6IKL8_9FUNG</name>
<sequence>MPPKKKASTRKTKVAAAAAAAEAQAAAEAAAVSETIATEAEPTADTTIVAAETDRDKDQKVQPQETTTTETIQIIATQETAEATVAKTITTTTTTKPVKEKTKETADQDQDMREVDSSPSDEKNAAAPSTMAERLERLKGLRQKMSASKQANRSDLIAEHQRSKVNRREVTKKERAREDAEKLIAKRDAEEAGIDHERSQFWSYSAESVERWNEKQDAKKIRMDNQFTDWDQVNHKKYLKQVGELKPNVAAYNAKKEAAMHTNEDGELVVASDSGFYRDANSVAFLSDPKPNILAVDRMAADVAKQIDARTRFSKRRAHKDDDDVNYINDANQRFNQKISRFYDKFTKEIRDDFERGTALITGISEAPAQLLLQGSQQARSMELGHNMQEVRVKKEPDEPLQPESDVPRLNKGDATMSDRSYSGGEKTGNGDEDEGSDDEGEDVYEVERVVGHQHVPGRGLYYFLKWKGYAEKDNTWEPESAVYCHGYVNEYWTRYEASGGKRSDRLGLEQDKQKEKGKSPTSFSRTDQDALLPDLTPLLNQARPPEDMDATNVINDQRSEGGGTVPPKPLEKHRKDRIMSVGASKSKPSDGGRNRDQDQDRTRLTPSLVAHKRRSKDNLENTYSKSIRSDGAQERITAKDSTTSTVSSGDSRTNGMMVPSRTKGDDIGSENSAWATSVANIKTESNSHDGTNEMDLDDSSKRTKVNDADDWIPPASWESWEDHVDLIDSVEQRSVAGKRELVVHLQWKSGKRTEHLSRDVHKRCPQKLLDFYESHLIFREELDE</sequence>
<feature type="compositionally biased region" description="Basic and acidic residues" evidence="9">
    <location>
        <begin position="628"/>
        <end position="639"/>
    </location>
</feature>
<dbReference type="OrthoDB" id="433924at2759"/>
<feature type="region of interest" description="Disordered" evidence="9">
    <location>
        <begin position="685"/>
        <end position="704"/>
    </location>
</feature>
<evidence type="ECO:0000256" key="2">
    <source>
        <dbReference type="ARBA" id="ARBA00010028"/>
    </source>
</evidence>
<dbReference type="GO" id="GO:0000792">
    <property type="term" value="C:heterochromatin"/>
    <property type="evidence" value="ECO:0007669"/>
    <property type="project" value="UniProtKB-ARBA"/>
</dbReference>
<evidence type="ECO:0000313" key="11">
    <source>
        <dbReference type="EMBL" id="KAF9928040.1"/>
    </source>
</evidence>
<keyword evidence="12" id="KW-1185">Reference proteome</keyword>
<dbReference type="InterPro" id="IPR023779">
    <property type="entry name" value="Chromodomain_CS"/>
</dbReference>
<evidence type="ECO:0000256" key="4">
    <source>
        <dbReference type="ARBA" id="ARBA00014745"/>
    </source>
</evidence>
<feature type="compositionally biased region" description="Basic and acidic residues" evidence="9">
    <location>
        <begin position="588"/>
        <end position="604"/>
    </location>
</feature>
<feature type="compositionally biased region" description="Basic and acidic residues" evidence="9">
    <location>
        <begin position="156"/>
        <end position="176"/>
    </location>
</feature>
<proteinExistence type="inferred from homology"/>
<feature type="compositionally biased region" description="Basic and acidic residues" evidence="9">
    <location>
        <begin position="97"/>
        <end position="124"/>
    </location>
</feature>
<dbReference type="EMBL" id="JAAAHW010010276">
    <property type="protein sequence ID" value="KAF9928040.1"/>
    <property type="molecule type" value="Genomic_DNA"/>
</dbReference>
<dbReference type="GO" id="GO:0000974">
    <property type="term" value="C:Prp19 complex"/>
    <property type="evidence" value="ECO:0007669"/>
    <property type="project" value="TreeGrafter"/>
</dbReference>
<evidence type="ECO:0000256" key="6">
    <source>
        <dbReference type="ARBA" id="ARBA00022728"/>
    </source>
</evidence>
<feature type="region of interest" description="Disordered" evidence="9">
    <location>
        <begin position="36"/>
        <end position="68"/>
    </location>
</feature>
<organism evidence="11 12">
    <name type="scientific">Modicella reniformis</name>
    <dbReference type="NCBI Taxonomy" id="1440133"/>
    <lineage>
        <taxon>Eukaryota</taxon>
        <taxon>Fungi</taxon>
        <taxon>Fungi incertae sedis</taxon>
        <taxon>Mucoromycota</taxon>
        <taxon>Mortierellomycotina</taxon>
        <taxon>Mortierellomycetes</taxon>
        <taxon>Mortierellales</taxon>
        <taxon>Mortierellaceae</taxon>
        <taxon>Modicella</taxon>
    </lineage>
</organism>
<keyword evidence="5" id="KW-0507">mRNA processing</keyword>
<feature type="compositionally biased region" description="Basic and acidic residues" evidence="9">
    <location>
        <begin position="501"/>
        <end position="519"/>
    </location>
</feature>
<reference evidence="11" key="1">
    <citation type="journal article" date="2020" name="Fungal Divers.">
        <title>Resolving the Mortierellaceae phylogeny through synthesis of multi-gene phylogenetics and phylogenomics.</title>
        <authorList>
            <person name="Vandepol N."/>
            <person name="Liber J."/>
            <person name="Desiro A."/>
            <person name="Na H."/>
            <person name="Kennedy M."/>
            <person name="Barry K."/>
            <person name="Grigoriev I.V."/>
            <person name="Miller A.N."/>
            <person name="O'Donnell K."/>
            <person name="Stajich J.E."/>
            <person name="Bonito G."/>
        </authorList>
    </citation>
    <scope>NUCLEOTIDE SEQUENCE</scope>
    <source>
        <strain evidence="11">MES-2147</strain>
    </source>
</reference>
<dbReference type="PANTHER" id="PTHR13264">
    <property type="entry name" value="GCIP-INTERACTING PROTEIN P29"/>
    <property type="match status" value="1"/>
</dbReference>
<dbReference type="PROSITE" id="PS50013">
    <property type="entry name" value="CHROMO_2"/>
    <property type="match status" value="1"/>
</dbReference>
<evidence type="ECO:0000256" key="5">
    <source>
        <dbReference type="ARBA" id="ARBA00022664"/>
    </source>
</evidence>
<feature type="region of interest" description="Disordered" evidence="9">
    <location>
        <begin position="391"/>
        <end position="441"/>
    </location>
</feature>
<comment type="caution">
    <text evidence="11">The sequence shown here is derived from an EMBL/GenBank/DDBJ whole genome shotgun (WGS) entry which is preliminary data.</text>
</comment>
<dbReference type="Pfam" id="PF00385">
    <property type="entry name" value="Chromo"/>
    <property type="match status" value="1"/>
</dbReference>
<evidence type="ECO:0000259" key="10">
    <source>
        <dbReference type="PROSITE" id="PS50013"/>
    </source>
</evidence>
<evidence type="ECO:0000313" key="12">
    <source>
        <dbReference type="Proteomes" id="UP000749646"/>
    </source>
</evidence>
<dbReference type="Pfam" id="PF01393">
    <property type="entry name" value="Chromo_shadow"/>
    <property type="match status" value="1"/>
</dbReference>
<comment type="subcellular location">
    <subcellularLocation>
        <location evidence="1">Nucleus</location>
    </subcellularLocation>
</comment>
<keyword evidence="6" id="KW-0747">Spliceosome</keyword>
<dbReference type="Proteomes" id="UP000749646">
    <property type="component" value="Unassembled WGS sequence"/>
</dbReference>
<accession>A0A9P6IKL8</accession>
<dbReference type="Gene3D" id="2.40.50.40">
    <property type="match status" value="2"/>
</dbReference>
<dbReference type="PANTHER" id="PTHR13264:SF5">
    <property type="entry name" value="PRE-MRNA-SPLICING FACTOR SYF2"/>
    <property type="match status" value="1"/>
</dbReference>
<feature type="region of interest" description="Disordered" evidence="9">
    <location>
        <begin position="501"/>
        <end position="671"/>
    </location>
</feature>
<evidence type="ECO:0000256" key="8">
    <source>
        <dbReference type="ARBA" id="ARBA00023242"/>
    </source>
</evidence>
<dbReference type="InterPro" id="IPR000953">
    <property type="entry name" value="Chromo/chromo_shadow_dom"/>
</dbReference>